<dbReference type="Proteomes" id="UP001197093">
    <property type="component" value="Unassembled WGS sequence"/>
</dbReference>
<dbReference type="GO" id="GO:0003676">
    <property type="term" value="F:nucleic acid binding"/>
    <property type="evidence" value="ECO:0007669"/>
    <property type="project" value="InterPro"/>
</dbReference>
<evidence type="ECO:0000256" key="1">
    <source>
        <dbReference type="SAM" id="MobiDB-lite"/>
    </source>
</evidence>
<keyword evidence="3" id="KW-1185">Reference proteome</keyword>
<dbReference type="InterPro" id="IPR035979">
    <property type="entry name" value="RBD_domain_sf"/>
</dbReference>
<proteinExistence type="predicted"/>
<dbReference type="SUPFAM" id="SSF54928">
    <property type="entry name" value="RNA-binding domain, RBD"/>
    <property type="match status" value="1"/>
</dbReference>
<dbReference type="AlphaFoldDB" id="A0AAD4I1G8"/>
<evidence type="ECO:0008006" key="4">
    <source>
        <dbReference type="Google" id="ProtNLM"/>
    </source>
</evidence>
<gene>
    <name evidence="2" type="ORF">NEMBOFW57_000248</name>
</gene>
<evidence type="ECO:0000313" key="3">
    <source>
        <dbReference type="Proteomes" id="UP001197093"/>
    </source>
</evidence>
<evidence type="ECO:0000313" key="2">
    <source>
        <dbReference type="EMBL" id="KAG7290250.1"/>
    </source>
</evidence>
<sequence length="353" mass="39350">MSSNGTAVTINREYFDTLVRRAQLLLGQDDESIQAGTKASSAPKADPNEDGGARLYSSTQPEAGTHGQQKELSHNNPYGRCDERSTWAEGDLDEDEDDETAASEIDSPIESPRSANYVKPQGQPRPQFERNCARTLQLSNLADGTTHADITGAVRGGLLLDVFLRGHERSATVSFLNSADAKKFYDHVRRHDLYIRNKRVDVKWSDRQFVLPGHVANKIGMGASRNLVLQGYDNRHTEDVVREDLDHIHNLVVVKIEFIGGNCYISLNSVHNAIYARQCMLSRLRYKGKKLNYDVDECAQPYPLPAPKLRKEAAPRRKSAAAFNRFHLLNIDDDEQDEIASAFQSNTAVGIAV</sequence>
<organism evidence="2 3">
    <name type="scientific">Staphylotrichum longicolle</name>
    <dbReference type="NCBI Taxonomy" id="669026"/>
    <lineage>
        <taxon>Eukaryota</taxon>
        <taxon>Fungi</taxon>
        <taxon>Dikarya</taxon>
        <taxon>Ascomycota</taxon>
        <taxon>Pezizomycotina</taxon>
        <taxon>Sordariomycetes</taxon>
        <taxon>Sordariomycetidae</taxon>
        <taxon>Sordariales</taxon>
        <taxon>Chaetomiaceae</taxon>
        <taxon>Staphylotrichum</taxon>
    </lineage>
</organism>
<accession>A0AAD4I1G8</accession>
<dbReference type="CDD" id="cd12261">
    <property type="entry name" value="RRM1_3_MRN1"/>
    <property type="match status" value="1"/>
</dbReference>
<name>A0AAD4I1G8_9PEZI</name>
<feature type="region of interest" description="Disordered" evidence="1">
    <location>
        <begin position="30"/>
        <end position="127"/>
    </location>
</feature>
<feature type="compositionally biased region" description="Acidic residues" evidence="1">
    <location>
        <begin position="90"/>
        <end position="101"/>
    </location>
</feature>
<comment type="caution">
    <text evidence="2">The sequence shown here is derived from an EMBL/GenBank/DDBJ whole genome shotgun (WGS) entry which is preliminary data.</text>
</comment>
<protein>
    <recommendedName>
        <fullName evidence="4">Negative regulator of differentiation 1</fullName>
    </recommendedName>
</protein>
<dbReference type="EMBL" id="JAHCVI010000001">
    <property type="protein sequence ID" value="KAG7290250.1"/>
    <property type="molecule type" value="Genomic_DNA"/>
</dbReference>
<reference evidence="2" key="1">
    <citation type="submission" date="2023-02" db="EMBL/GenBank/DDBJ databases">
        <authorList>
            <person name="Palmer J.M."/>
        </authorList>
    </citation>
    <scope>NUCLEOTIDE SEQUENCE</scope>
    <source>
        <strain evidence="2">FW57</strain>
    </source>
</reference>